<comment type="caution">
    <text evidence="2">The sequence shown here is derived from an EMBL/GenBank/DDBJ whole genome shotgun (WGS) entry which is preliminary data.</text>
</comment>
<dbReference type="SUPFAM" id="SSF53756">
    <property type="entry name" value="UDP-Glycosyltransferase/glycogen phosphorylase"/>
    <property type="match status" value="1"/>
</dbReference>
<dbReference type="Gene3D" id="3.40.50.2000">
    <property type="entry name" value="Glycogen Phosphorylase B"/>
    <property type="match status" value="1"/>
</dbReference>
<dbReference type="InterPro" id="IPR001296">
    <property type="entry name" value="Glyco_trans_1"/>
</dbReference>
<evidence type="ECO:0000313" key="3">
    <source>
        <dbReference type="Proteomes" id="UP001593940"/>
    </source>
</evidence>
<accession>A0ABV6Y7P5</accession>
<keyword evidence="3" id="KW-1185">Reference proteome</keyword>
<dbReference type="Pfam" id="PF00534">
    <property type="entry name" value="Glycos_transf_1"/>
    <property type="match status" value="1"/>
</dbReference>
<proteinExistence type="predicted"/>
<evidence type="ECO:0000259" key="1">
    <source>
        <dbReference type="Pfam" id="PF00534"/>
    </source>
</evidence>
<gene>
    <name evidence="2" type="ORF">ACETIH_11215</name>
</gene>
<keyword evidence="2" id="KW-0808">Transferase</keyword>
<organism evidence="2 3">
    <name type="scientific">Microvirga arabica</name>
    <dbReference type="NCBI Taxonomy" id="1128671"/>
    <lineage>
        <taxon>Bacteria</taxon>
        <taxon>Pseudomonadati</taxon>
        <taxon>Pseudomonadota</taxon>
        <taxon>Alphaproteobacteria</taxon>
        <taxon>Hyphomicrobiales</taxon>
        <taxon>Methylobacteriaceae</taxon>
        <taxon>Microvirga</taxon>
    </lineage>
</organism>
<dbReference type="EC" id="2.4.-.-" evidence="2"/>
<feature type="domain" description="Glycosyl transferase family 1" evidence="1">
    <location>
        <begin position="194"/>
        <end position="339"/>
    </location>
</feature>
<evidence type="ECO:0000313" key="2">
    <source>
        <dbReference type="EMBL" id="MFC1457282.1"/>
    </source>
</evidence>
<keyword evidence="2" id="KW-0328">Glycosyltransferase</keyword>
<name>A0ABV6Y7P5_9HYPH</name>
<reference evidence="2 3" key="1">
    <citation type="submission" date="2024-09" db="EMBL/GenBank/DDBJ databases">
        <title>Nodulacao em especies de Leguminosae Basais da Amazonia e Caracterizacao dos Rizobios e Bacterias Associadas aos Nodulos.</title>
        <authorList>
            <person name="Jambeiro I.C.A."/>
            <person name="Lopes I.S."/>
            <person name="Aguiar E.R.G.R."/>
            <person name="Santos A.F.J."/>
            <person name="Dos Santos J.M.F."/>
            <person name="Gross E."/>
        </authorList>
    </citation>
    <scope>NUCLEOTIDE SEQUENCE [LARGE SCALE GENOMIC DNA]</scope>
    <source>
        <strain evidence="2 3">BRUESC1165</strain>
    </source>
</reference>
<protein>
    <submittedName>
        <fullName evidence="2">Glycosyltransferase family 4 protein</fullName>
        <ecNumber evidence="2">2.4.-.-</ecNumber>
    </submittedName>
</protein>
<dbReference type="CDD" id="cd03801">
    <property type="entry name" value="GT4_PimA-like"/>
    <property type="match status" value="1"/>
</dbReference>
<sequence>MTAAIHFEAEAYDVTHGKAMGRHFAGHGFLSAFARHSSHDAPVGYVGNAKAGGEFCDFIKNFRPESSPRFIVPAKAGALRQVGCLFTPSPINAAQTWQRELHGPRSWSLCGVNHTLSSARAMDGLTSLLAAAVQPWDAIICTSTASRAVIETLFAGQEDHLSRRLGATRFIRPQLPVIPLGVDCEAQARRLERRDEARSSLGVEPGDFVVLFLGRLSFHAKANPTPMYLALERLARRHRVVLIECGWTANDQIAQAFSEARAKLCPSVRSIVLDGRINDVRDTAWAAADVFCSLSDNIQETFGLTPIEAMAAGLPVVVTDWDGYKDTVRNGIDGFAVPTMAAPPGSGQRLATRHALEVDTYDSYIGQASTAVAVDIDATAAAFERLAADPDLRRRMGANGAARARERFDWKVIVRAYEELWRELSALRNARQEAPSPETMRGFWSARPDPFELFASFPSLPFSSQYVVSQVPGIDETEVLERLSLKASLVSASPDISSDFLRAVWKLAAGQGATVQDVLAAHRDSSPALTVKASDPKVDLHFLDPSDASSIIESIVRSGKPGPLFRTML</sequence>
<dbReference type="EMBL" id="JBHOMY010000027">
    <property type="protein sequence ID" value="MFC1457282.1"/>
    <property type="molecule type" value="Genomic_DNA"/>
</dbReference>
<dbReference type="Proteomes" id="UP001593940">
    <property type="component" value="Unassembled WGS sequence"/>
</dbReference>
<dbReference type="GO" id="GO:0016757">
    <property type="term" value="F:glycosyltransferase activity"/>
    <property type="evidence" value="ECO:0007669"/>
    <property type="project" value="UniProtKB-KW"/>
</dbReference>
<dbReference type="PANTHER" id="PTHR12526">
    <property type="entry name" value="GLYCOSYLTRANSFERASE"/>
    <property type="match status" value="1"/>
</dbReference>
<dbReference type="RefSeq" id="WP_377029727.1">
    <property type="nucleotide sequence ID" value="NZ_JBHOMY010000027.1"/>
</dbReference>